<evidence type="ECO:0008006" key="3">
    <source>
        <dbReference type="Google" id="ProtNLM"/>
    </source>
</evidence>
<comment type="caution">
    <text evidence="1">The sequence shown here is derived from an EMBL/GenBank/DDBJ whole genome shotgun (WGS) entry which is preliminary data.</text>
</comment>
<protein>
    <recommendedName>
        <fullName evidence="3">DUF4926 domain-containing protein</fullName>
    </recommendedName>
</protein>
<keyword evidence="2" id="KW-1185">Reference proteome</keyword>
<dbReference type="EMBL" id="BIMW01000123">
    <property type="protein sequence ID" value="GCE95122.1"/>
    <property type="molecule type" value="Genomic_DNA"/>
</dbReference>
<organism evidence="1 2">
    <name type="scientific">Limnospira platensis NIES-46</name>
    <dbReference type="NCBI Taxonomy" id="1236695"/>
    <lineage>
        <taxon>Bacteria</taxon>
        <taxon>Bacillati</taxon>
        <taxon>Cyanobacteriota</taxon>
        <taxon>Cyanophyceae</taxon>
        <taxon>Oscillatoriophycideae</taxon>
        <taxon>Oscillatoriales</taxon>
        <taxon>Sirenicapillariaceae</taxon>
        <taxon>Limnospira</taxon>
    </lineage>
</organism>
<sequence>MKAKLYDRIETVIEIKAHFGRQIIPKGTVGTVVECYQNPQESYSVDLTMGGEYENLILNPEQFMVMGETSDESNLGTLFGGTKYEVPQAVLDASVAPQSQPDSPELKV</sequence>
<evidence type="ECO:0000313" key="1">
    <source>
        <dbReference type="EMBL" id="GCE95122.1"/>
    </source>
</evidence>
<proteinExistence type="predicted"/>
<gene>
    <name evidence="1" type="ORF">NIES46_31830</name>
</gene>
<name>A0A5M3T926_LIMPL</name>
<dbReference type="Proteomes" id="UP000326169">
    <property type="component" value="Unassembled WGS sequence"/>
</dbReference>
<accession>A0A5M3T926</accession>
<evidence type="ECO:0000313" key="2">
    <source>
        <dbReference type="Proteomes" id="UP000326169"/>
    </source>
</evidence>
<reference evidence="1 2" key="1">
    <citation type="journal article" date="2019" name="J Genomics">
        <title>The Draft Genome of a Hydrogen-producing Cyanobacterium, Arthrospira platensis NIES-46.</title>
        <authorList>
            <person name="Suzuki S."/>
            <person name="Yamaguchi H."/>
            <person name="Kawachi M."/>
        </authorList>
    </citation>
    <scope>NUCLEOTIDE SEQUENCE [LARGE SCALE GENOMIC DNA]</scope>
    <source>
        <strain evidence="1 2">NIES-46</strain>
    </source>
</reference>
<dbReference type="GeneID" id="301683988"/>
<dbReference type="RefSeq" id="WP_006618752.1">
    <property type="nucleotide sequence ID" value="NZ_BIMW01000123.1"/>
</dbReference>